<dbReference type="Proteomes" id="UP000010138">
    <property type="component" value="Unassembled WGS sequence"/>
</dbReference>
<evidence type="ECO:0000256" key="1">
    <source>
        <dbReference type="ARBA" id="ARBA00001933"/>
    </source>
</evidence>
<dbReference type="InterPro" id="IPR015422">
    <property type="entry name" value="PyrdxlP-dep_Trfase_small"/>
</dbReference>
<dbReference type="PANTHER" id="PTHR46383">
    <property type="entry name" value="ASPARTATE AMINOTRANSFERASE"/>
    <property type="match status" value="1"/>
</dbReference>
<sequence length="389" mass="43225">MDLTKRFNKQLDKIQVSLIRQFDQAISEIPGVLRLTLGEPDFTTPDHVKEAAKRAIDQDQSYYTGMSGLLTLRQAASDFVKEKYQLDYNPENEILVTIGATEALSATLTAILEEGDKVLLPAPAYPGYEPIVNLVGAEIVEIDTTENGFVLTPEMLEKAILEQGDKLKAVILNYPANPTGITYSREQLEALAAVSRKYEIFVVCDEVYSELTYTGGNHVSLGTMLRDQAIIINGLSKSHAMTGWRLGFIFAPANFTAQLIKSHQYLVTAANTMAQHAAVEALTAGKNDAEPMKKEYIQRRDYIIDKMTDLSFEIIKPDGAFYIFAKIPAGYNQDSFAFLKDFAQKKAVAFIPGAAFGQYGEGYVRLSYAASMGTIREAMKRLEEYMREA</sequence>
<evidence type="ECO:0000256" key="5">
    <source>
        <dbReference type="ARBA" id="ARBA00022898"/>
    </source>
</evidence>
<dbReference type="InterPro" id="IPR015421">
    <property type="entry name" value="PyrdxlP-dep_Trfase_major"/>
</dbReference>
<dbReference type="Gene3D" id="3.40.640.10">
    <property type="entry name" value="Type I PLP-dependent aspartate aminotransferase-like (Major domain)"/>
    <property type="match status" value="1"/>
</dbReference>
<protein>
    <recommendedName>
        <fullName evidence="6">Aminotransferase</fullName>
        <ecNumber evidence="6">2.6.1.-</ecNumber>
    </recommendedName>
</protein>
<dbReference type="RefSeq" id="WP_006150519.1">
    <property type="nucleotide sequence ID" value="NZ_AFNN01000012.1"/>
</dbReference>
<dbReference type="GO" id="GO:0008483">
    <property type="term" value="F:transaminase activity"/>
    <property type="evidence" value="ECO:0007669"/>
    <property type="project" value="UniProtKB-KW"/>
</dbReference>
<evidence type="ECO:0000313" key="8">
    <source>
        <dbReference type="EMBL" id="EGL86729.1"/>
    </source>
</evidence>
<dbReference type="FunFam" id="3.40.640.10:FF:000033">
    <property type="entry name" value="Aspartate aminotransferase"/>
    <property type="match status" value="1"/>
</dbReference>
<dbReference type="AlphaFoldDB" id="F5W086"/>
<reference evidence="8 9" key="1">
    <citation type="submission" date="2011-04" db="EMBL/GenBank/DDBJ databases">
        <authorList>
            <person name="Durkin A.S."/>
            <person name="Radune D."/>
            <person name="Hostetler J."/>
            <person name="Torralba M."/>
            <person name="Gillis M."/>
            <person name="Methe B."/>
            <person name="Sutton G."/>
            <person name="Nelson K.E."/>
        </authorList>
    </citation>
    <scope>NUCLEOTIDE SEQUENCE [LARGE SCALE GENOMIC DNA]</scope>
    <source>
        <strain evidence="8 9">SK1076</strain>
    </source>
</reference>
<dbReference type="EC" id="2.6.1.-" evidence="6"/>
<dbReference type="Pfam" id="PF00155">
    <property type="entry name" value="Aminotran_1_2"/>
    <property type="match status" value="1"/>
</dbReference>
<evidence type="ECO:0000256" key="3">
    <source>
        <dbReference type="ARBA" id="ARBA00022576"/>
    </source>
</evidence>
<dbReference type="InterPro" id="IPR015424">
    <property type="entry name" value="PyrdxlP-dep_Trfase"/>
</dbReference>
<evidence type="ECO:0000259" key="7">
    <source>
        <dbReference type="Pfam" id="PF00155"/>
    </source>
</evidence>
<dbReference type="PANTHER" id="PTHR46383:SF4">
    <property type="entry name" value="AMINOTRANSFERASE"/>
    <property type="match status" value="1"/>
</dbReference>
<evidence type="ECO:0000256" key="4">
    <source>
        <dbReference type="ARBA" id="ARBA00022679"/>
    </source>
</evidence>
<dbReference type="NCBIfam" id="NF005588">
    <property type="entry name" value="PRK07309.1"/>
    <property type="match status" value="1"/>
</dbReference>
<comment type="cofactor">
    <cofactor evidence="1 6">
        <name>pyridoxal 5'-phosphate</name>
        <dbReference type="ChEBI" id="CHEBI:597326"/>
    </cofactor>
</comment>
<dbReference type="PRINTS" id="PR00753">
    <property type="entry name" value="ACCSYNTHASE"/>
</dbReference>
<keyword evidence="5" id="KW-0663">Pyridoxal phosphate</keyword>
<gene>
    <name evidence="8" type="ORF">HMPREF9967_0565</name>
</gene>
<evidence type="ECO:0000313" key="9">
    <source>
        <dbReference type="Proteomes" id="UP000010138"/>
    </source>
</evidence>
<dbReference type="SUPFAM" id="SSF53383">
    <property type="entry name" value="PLP-dependent transferases"/>
    <property type="match status" value="1"/>
</dbReference>
<proteinExistence type="inferred from homology"/>
<comment type="caution">
    <text evidence="8">The sequence shown here is derived from an EMBL/GenBank/DDBJ whole genome shotgun (WGS) entry which is preliminary data.</text>
</comment>
<evidence type="ECO:0000256" key="2">
    <source>
        <dbReference type="ARBA" id="ARBA00007441"/>
    </source>
</evidence>
<organism evidence="8 9">
    <name type="scientific">Streptococcus infantis SK1076</name>
    <dbReference type="NCBI Taxonomy" id="1005705"/>
    <lineage>
        <taxon>Bacteria</taxon>
        <taxon>Bacillati</taxon>
        <taxon>Bacillota</taxon>
        <taxon>Bacilli</taxon>
        <taxon>Lactobacillales</taxon>
        <taxon>Streptococcaceae</taxon>
        <taxon>Streptococcus</taxon>
    </lineage>
</organism>
<dbReference type="EMBL" id="AFNN01000012">
    <property type="protein sequence ID" value="EGL86729.1"/>
    <property type="molecule type" value="Genomic_DNA"/>
</dbReference>
<keyword evidence="4 6" id="KW-0808">Transferase</keyword>
<dbReference type="PROSITE" id="PS00105">
    <property type="entry name" value="AA_TRANSFER_CLASS_1"/>
    <property type="match status" value="1"/>
</dbReference>
<feature type="domain" description="Aminotransferase class I/classII large" evidence="7">
    <location>
        <begin position="32"/>
        <end position="382"/>
    </location>
</feature>
<evidence type="ECO:0000256" key="6">
    <source>
        <dbReference type="RuleBase" id="RU000481"/>
    </source>
</evidence>
<dbReference type="Gene3D" id="3.90.1150.10">
    <property type="entry name" value="Aspartate Aminotransferase, domain 1"/>
    <property type="match status" value="1"/>
</dbReference>
<dbReference type="GO" id="GO:0006520">
    <property type="term" value="P:amino acid metabolic process"/>
    <property type="evidence" value="ECO:0007669"/>
    <property type="project" value="InterPro"/>
</dbReference>
<dbReference type="eggNOG" id="COG0436">
    <property type="taxonomic scope" value="Bacteria"/>
</dbReference>
<dbReference type="OrthoDB" id="9802328at2"/>
<dbReference type="InterPro" id="IPR050596">
    <property type="entry name" value="AspAT/PAT-like"/>
</dbReference>
<dbReference type="CDD" id="cd00609">
    <property type="entry name" value="AAT_like"/>
    <property type="match status" value="1"/>
</dbReference>
<dbReference type="InterPro" id="IPR004838">
    <property type="entry name" value="NHTrfase_class1_PyrdxlP-BS"/>
</dbReference>
<accession>F5W086</accession>
<keyword evidence="3 6" id="KW-0032">Aminotransferase</keyword>
<name>F5W086_9STRE</name>
<comment type="similarity">
    <text evidence="2 6">Belongs to the class-I pyridoxal-phosphate-dependent aminotransferase family.</text>
</comment>
<dbReference type="GO" id="GO:0030170">
    <property type="term" value="F:pyridoxal phosphate binding"/>
    <property type="evidence" value="ECO:0007669"/>
    <property type="project" value="InterPro"/>
</dbReference>
<dbReference type="InterPro" id="IPR004839">
    <property type="entry name" value="Aminotransferase_I/II_large"/>
</dbReference>